<name>A0A150GLW5_GONPE</name>
<dbReference type="AlphaFoldDB" id="A0A150GLW5"/>
<feature type="region of interest" description="Disordered" evidence="1">
    <location>
        <begin position="1"/>
        <end position="32"/>
    </location>
</feature>
<accession>A0A150GLW5</accession>
<dbReference type="OrthoDB" id="537614at2759"/>
<dbReference type="EMBL" id="LSYV01000015">
    <property type="protein sequence ID" value="KXZ50849.1"/>
    <property type="molecule type" value="Genomic_DNA"/>
</dbReference>
<feature type="region of interest" description="Disordered" evidence="1">
    <location>
        <begin position="144"/>
        <end position="168"/>
    </location>
</feature>
<evidence type="ECO:0000313" key="2">
    <source>
        <dbReference type="EMBL" id="KXZ50849.1"/>
    </source>
</evidence>
<reference evidence="3" key="1">
    <citation type="journal article" date="2016" name="Nat. Commun.">
        <title>The Gonium pectorale genome demonstrates co-option of cell cycle regulation during the evolution of multicellularity.</title>
        <authorList>
            <person name="Hanschen E.R."/>
            <person name="Marriage T.N."/>
            <person name="Ferris P.J."/>
            <person name="Hamaji T."/>
            <person name="Toyoda A."/>
            <person name="Fujiyama A."/>
            <person name="Neme R."/>
            <person name="Noguchi H."/>
            <person name="Minakuchi Y."/>
            <person name="Suzuki M."/>
            <person name="Kawai-Toyooka H."/>
            <person name="Smith D.R."/>
            <person name="Sparks H."/>
            <person name="Anderson J."/>
            <person name="Bakaric R."/>
            <person name="Luria V."/>
            <person name="Karger A."/>
            <person name="Kirschner M.W."/>
            <person name="Durand P.M."/>
            <person name="Michod R.E."/>
            <person name="Nozaki H."/>
            <person name="Olson B.J."/>
        </authorList>
    </citation>
    <scope>NUCLEOTIDE SEQUENCE [LARGE SCALE GENOMIC DNA]</scope>
    <source>
        <strain evidence="3">NIES-2863</strain>
    </source>
</reference>
<feature type="compositionally biased region" description="Acidic residues" evidence="1">
    <location>
        <begin position="1"/>
        <end position="21"/>
    </location>
</feature>
<organism evidence="2 3">
    <name type="scientific">Gonium pectorale</name>
    <name type="common">Green alga</name>
    <dbReference type="NCBI Taxonomy" id="33097"/>
    <lineage>
        <taxon>Eukaryota</taxon>
        <taxon>Viridiplantae</taxon>
        <taxon>Chlorophyta</taxon>
        <taxon>core chlorophytes</taxon>
        <taxon>Chlorophyceae</taxon>
        <taxon>CS clade</taxon>
        <taxon>Chlamydomonadales</taxon>
        <taxon>Volvocaceae</taxon>
        <taxon>Gonium</taxon>
    </lineage>
</organism>
<protein>
    <recommendedName>
        <fullName evidence="4">BAH domain-containing protein</fullName>
    </recommendedName>
</protein>
<comment type="caution">
    <text evidence="2">The sequence shown here is derived from an EMBL/GenBank/DDBJ whole genome shotgun (WGS) entry which is preliminary data.</text>
</comment>
<gene>
    <name evidence="2" type="ORF">GPECTOR_14g101</name>
</gene>
<evidence type="ECO:0000256" key="1">
    <source>
        <dbReference type="SAM" id="MobiDB-lite"/>
    </source>
</evidence>
<sequence>MEPTNSDDEPIEEREDEEEGSEPSLWRDQVERDETGAVTLRFVEDNEADQLLVEVAWFYRFYDLNKHAELKEVASKGLVRRVARLKGAKKGVSDKGRYKELCFSDHVQHVPAYTMMHPVRVWCLPDESLAPVIAPQQPAAAAAGNPAAPAAAGRGGGSGRSSRGSSPSIPEPVLLPGFVCRRVVITKKLPTKVIWMRDAVGPSRKKEVKEDMAALAKELLQRSEVERKEFKATWERRVGQKRKAAAGTATG</sequence>
<proteinExistence type="predicted"/>
<keyword evidence="3" id="KW-1185">Reference proteome</keyword>
<evidence type="ECO:0008006" key="4">
    <source>
        <dbReference type="Google" id="ProtNLM"/>
    </source>
</evidence>
<dbReference type="Proteomes" id="UP000075714">
    <property type="component" value="Unassembled WGS sequence"/>
</dbReference>
<evidence type="ECO:0000313" key="3">
    <source>
        <dbReference type="Proteomes" id="UP000075714"/>
    </source>
</evidence>